<organism evidence="4 5">
    <name type="scientific">Ceraceosorus guamensis</name>
    <dbReference type="NCBI Taxonomy" id="1522189"/>
    <lineage>
        <taxon>Eukaryota</taxon>
        <taxon>Fungi</taxon>
        <taxon>Dikarya</taxon>
        <taxon>Basidiomycota</taxon>
        <taxon>Ustilaginomycotina</taxon>
        <taxon>Exobasidiomycetes</taxon>
        <taxon>Ceraceosorales</taxon>
        <taxon>Ceraceosoraceae</taxon>
        <taxon>Ceraceosorus</taxon>
    </lineage>
</organism>
<feature type="compositionally biased region" description="Polar residues" evidence="3">
    <location>
        <begin position="873"/>
        <end position="898"/>
    </location>
</feature>
<dbReference type="PANTHER" id="PTHR10196:SF57">
    <property type="entry name" value="XYLULOSE KINASE"/>
    <property type="match status" value="1"/>
</dbReference>
<dbReference type="RefSeq" id="XP_025369577.1">
    <property type="nucleotide sequence ID" value="XM_025517029.1"/>
</dbReference>
<dbReference type="PANTHER" id="PTHR10196">
    <property type="entry name" value="SUGAR KINASE"/>
    <property type="match status" value="1"/>
</dbReference>
<dbReference type="InParanoid" id="A0A316VXP2"/>
<feature type="compositionally biased region" description="Low complexity" evidence="3">
    <location>
        <begin position="903"/>
        <end position="916"/>
    </location>
</feature>
<dbReference type="OrthoDB" id="1728974at2759"/>
<dbReference type="GO" id="GO:0005829">
    <property type="term" value="C:cytosol"/>
    <property type="evidence" value="ECO:0007669"/>
    <property type="project" value="TreeGrafter"/>
</dbReference>
<keyword evidence="2" id="KW-0418">Kinase</keyword>
<dbReference type="Proteomes" id="UP000245783">
    <property type="component" value="Unassembled WGS sequence"/>
</dbReference>
<dbReference type="GO" id="GO:0005997">
    <property type="term" value="P:xylulose metabolic process"/>
    <property type="evidence" value="ECO:0007669"/>
    <property type="project" value="TreeGrafter"/>
</dbReference>
<sequence length="1002" mass="107834">MRSSLPEAAQRSSNASRRLALHSDCPVSFPPIQSPSGSSQSQTRGEKAPGRASSCREELEPVSGTLHLGFQLCLARLSVVVLSSARKGSAVAFADQVVFDEDLSHYRTKDGCYVWRPSEYQAEHPGPTTAAAQGVTSVTPVAMIVDALDNLLDRVAKKVSMDQIQSIGVCAESDWPVFLSRRAEKMLHDLRPTVGLHAQLTVPEFFSVPFISNMNDSSTLDEMRMIETALEARMKGVMMNGSTLISAPSAMPSSEFGVHSNLFGTEVAKAMNRKRFQAIRQAAAQKNGAAPSFSGWACQLAKLRNGKGVGMEGRSAAILDIKKVWHNAGRIITAGSLICAVLTSKMPSFNHTEAAMTGLYDPEAREWDQQMLDICSSGEGQVLRQKLGDIADLDTCATSAGSWLCQKHGVQQSCVIGPSLPSSVVAYMGMLPGPSDGGISLSVHDTMIIPLRSKVKAPGHSLLPNPLHELSSQSTGVVDDTRVQPWLALARWQDAGLARKIVKDVYCSGLWSAFGKLVNAVGVGGSHALDNKLFTIVLLEGETRGIRRYEHGMRVMEFGNDLRANARCMIEGQALAMRSAASRIVFADLEQIQDVDKSVHESRQARLRDRATSQNFKGVGGVLGYNPFHGEPLPSKWLAWGKPSGNACFAGVFTSVLGAPLVTHTDDVHDASVEERAATPSPSSPPAVQSHLPKAGSAPARMTRACVGAAYLGKVMLTRQSQKSSGLDPESFETIVRKSLSGPSVSADEALHPTPIEQVNSTGFTAATMPIIVLQPPPPGPHIRDRPKTRRRSATASGAEIKTFASLDPPLPTLHSLHEAGPLDQQESLECVEEALAALEEGAKLLTGDCDSSRILQRPRSGTIAGLVEPSSRRFSTQAEDFPSSPRTYSDPLNSSQHSRAESFSSDLSVPSSMSSATTLPRLAAEEDQSEHMLIDAPDGGQLTPTAAGYFTKEQEEKIDELKELADEQTRGLVRLAAVDEDLFYVYAALLEERDRLASYLL</sequence>
<protein>
    <recommendedName>
        <fullName evidence="6">Carbohydrate kinase FGGY N-terminal domain-containing protein</fullName>
    </recommendedName>
</protein>
<dbReference type="AlphaFoldDB" id="A0A316VXP2"/>
<feature type="region of interest" description="Disordered" evidence="3">
    <location>
        <begin position="861"/>
        <end position="929"/>
    </location>
</feature>
<dbReference type="GeneID" id="37038899"/>
<evidence type="ECO:0000313" key="5">
    <source>
        <dbReference type="Proteomes" id="UP000245783"/>
    </source>
</evidence>
<dbReference type="Gene3D" id="3.30.420.40">
    <property type="match status" value="1"/>
</dbReference>
<evidence type="ECO:0000256" key="1">
    <source>
        <dbReference type="ARBA" id="ARBA00022679"/>
    </source>
</evidence>
<keyword evidence="1" id="KW-0808">Transferase</keyword>
<feature type="compositionally biased region" description="Basic and acidic residues" evidence="3">
    <location>
        <begin position="44"/>
        <end position="56"/>
    </location>
</feature>
<name>A0A316VXP2_9BASI</name>
<reference evidence="4 5" key="1">
    <citation type="journal article" date="2018" name="Mol. Biol. Evol.">
        <title>Broad Genomic Sampling Reveals a Smut Pathogenic Ancestry of the Fungal Clade Ustilaginomycotina.</title>
        <authorList>
            <person name="Kijpornyongpan T."/>
            <person name="Mondo S.J."/>
            <person name="Barry K."/>
            <person name="Sandor L."/>
            <person name="Lee J."/>
            <person name="Lipzen A."/>
            <person name="Pangilinan J."/>
            <person name="LaButti K."/>
            <person name="Hainaut M."/>
            <person name="Henrissat B."/>
            <person name="Grigoriev I.V."/>
            <person name="Spatafora J.W."/>
            <person name="Aime M.C."/>
        </authorList>
    </citation>
    <scope>NUCLEOTIDE SEQUENCE [LARGE SCALE GENOMIC DNA]</scope>
    <source>
        <strain evidence="4 5">MCA 4658</strain>
    </source>
</reference>
<gene>
    <name evidence="4" type="ORF">IE81DRAFT_366697</name>
</gene>
<dbReference type="GO" id="GO:0004856">
    <property type="term" value="F:D-xylulokinase activity"/>
    <property type="evidence" value="ECO:0007669"/>
    <property type="project" value="TreeGrafter"/>
</dbReference>
<proteinExistence type="predicted"/>
<feature type="region of interest" description="Disordered" evidence="3">
    <location>
        <begin position="24"/>
        <end position="56"/>
    </location>
</feature>
<evidence type="ECO:0000256" key="2">
    <source>
        <dbReference type="ARBA" id="ARBA00022777"/>
    </source>
</evidence>
<dbReference type="STRING" id="1522189.A0A316VXP2"/>
<dbReference type="EMBL" id="KZ819380">
    <property type="protein sequence ID" value="PWN42417.1"/>
    <property type="molecule type" value="Genomic_DNA"/>
</dbReference>
<feature type="region of interest" description="Disordered" evidence="3">
    <location>
        <begin position="672"/>
        <end position="699"/>
    </location>
</feature>
<evidence type="ECO:0000313" key="4">
    <source>
        <dbReference type="EMBL" id="PWN42417.1"/>
    </source>
</evidence>
<evidence type="ECO:0000256" key="3">
    <source>
        <dbReference type="SAM" id="MobiDB-lite"/>
    </source>
</evidence>
<keyword evidence="5" id="KW-1185">Reference proteome</keyword>
<accession>A0A316VXP2</accession>
<evidence type="ECO:0008006" key="6">
    <source>
        <dbReference type="Google" id="ProtNLM"/>
    </source>
</evidence>
<feature type="region of interest" description="Disordered" evidence="3">
    <location>
        <begin position="775"/>
        <end position="807"/>
    </location>
</feature>